<name>A0A497ET41_9CREN</name>
<evidence type="ECO:0000313" key="3">
    <source>
        <dbReference type="Proteomes" id="UP000281962"/>
    </source>
</evidence>
<comment type="caution">
    <text evidence="2">The sequence shown here is derived from an EMBL/GenBank/DDBJ whole genome shotgun (WGS) entry which is preliminary data.</text>
</comment>
<dbReference type="SUPFAM" id="SSF102114">
    <property type="entry name" value="Radical SAM enzymes"/>
    <property type="match status" value="1"/>
</dbReference>
<dbReference type="InterPro" id="IPR007197">
    <property type="entry name" value="rSAM"/>
</dbReference>
<protein>
    <recommendedName>
        <fullName evidence="1">Radical SAM core domain-containing protein</fullName>
    </recommendedName>
</protein>
<proteinExistence type="predicted"/>
<accession>A0A497ET41</accession>
<organism evidence="2 3">
    <name type="scientific">Thermoproteota archaeon</name>
    <dbReference type="NCBI Taxonomy" id="2056631"/>
    <lineage>
        <taxon>Archaea</taxon>
        <taxon>Thermoproteota</taxon>
    </lineage>
</organism>
<feature type="domain" description="Radical SAM core" evidence="1">
    <location>
        <begin position="207"/>
        <end position="438"/>
    </location>
</feature>
<dbReference type="GO" id="GO:0003824">
    <property type="term" value="F:catalytic activity"/>
    <property type="evidence" value="ECO:0007669"/>
    <property type="project" value="InterPro"/>
</dbReference>
<evidence type="ECO:0000313" key="2">
    <source>
        <dbReference type="EMBL" id="RLE50397.1"/>
    </source>
</evidence>
<dbReference type="PANTHER" id="PTHR42731">
    <property type="entry name" value="SLL1084 PROTEIN"/>
    <property type="match status" value="1"/>
</dbReference>
<dbReference type="InterPro" id="IPR058240">
    <property type="entry name" value="rSAM_sf"/>
</dbReference>
<dbReference type="Gene3D" id="3.80.30.20">
    <property type="entry name" value="tm_1862 like domain"/>
    <property type="match status" value="1"/>
</dbReference>
<dbReference type="AlphaFoldDB" id="A0A497ET41"/>
<dbReference type="SFLD" id="SFLDG01082">
    <property type="entry name" value="B12-binding_domain_containing"/>
    <property type="match status" value="1"/>
</dbReference>
<dbReference type="Proteomes" id="UP000281962">
    <property type="component" value="Unassembled WGS sequence"/>
</dbReference>
<dbReference type="InterPro" id="IPR045784">
    <property type="entry name" value="Radical_SAM_N2"/>
</dbReference>
<dbReference type="PROSITE" id="PS51918">
    <property type="entry name" value="RADICAL_SAM"/>
    <property type="match status" value="1"/>
</dbReference>
<reference evidence="2 3" key="1">
    <citation type="submission" date="2018-06" db="EMBL/GenBank/DDBJ databases">
        <title>Extensive metabolic versatility and redundancy in microbially diverse, dynamic hydrothermal sediments.</title>
        <authorList>
            <person name="Dombrowski N."/>
            <person name="Teske A."/>
            <person name="Baker B.J."/>
        </authorList>
    </citation>
    <scope>NUCLEOTIDE SEQUENCE [LARGE SCALE GENOMIC DNA]</scope>
    <source>
        <strain evidence="2">B30_G17</strain>
    </source>
</reference>
<dbReference type="GO" id="GO:0051536">
    <property type="term" value="F:iron-sulfur cluster binding"/>
    <property type="evidence" value="ECO:0007669"/>
    <property type="project" value="InterPro"/>
</dbReference>
<sequence length="531" mass="60122">MRLPELNVVIKNWRKVDLKFALCYPSRYRVGMACLAIHLIYDLLNSIPNVLCERAFLDVGFFRTIESNRKLLDFDVIGFSLQYEMDYVNFVRMLLASNIPPYSRDRNDSHPIILVGGAAVTANPEPIAPIADAILIGEIEPIMNDIVAALQYDRREKILEELSQIRGIYIPIYNNKVDRVWAKSLNDAPHAINQIIPQLPLSSPYNPIFGRAFLLEITRGCNWGCKFCLEGYNYLPMRQRSIKILKKILNLGLKSTNVKKVVIIGSAAFNHSNFEDLCEHIVNDLNIKISIPSIRASFLNEKLASIIVKGGQRTITFAPETGNDLLREVIGKRTLSNDEIVQAARIANKCGIKQVKLYFMIGLPGESISDIESIAILAKKIADQGFTTPKSVRLTINPFIPKANTPFQWFGIENVKSLRTKIKFLKTLLARDHRIELRMGRLREYVIQAFLSTSGRSAAEAIILAAKSGGTLSSWRRVEKLLKISIEEKASTKRDLDDKLPWNYINSGVSRDYLLRKYMETLRLIEKIGKG</sequence>
<dbReference type="EMBL" id="QMQY01000062">
    <property type="protein sequence ID" value="RLE50397.1"/>
    <property type="molecule type" value="Genomic_DNA"/>
</dbReference>
<gene>
    <name evidence="2" type="ORF">DRJ21_01730</name>
</gene>
<dbReference type="Pfam" id="PF19864">
    <property type="entry name" value="Radical_SAM_N2"/>
    <property type="match status" value="1"/>
</dbReference>
<dbReference type="SMART" id="SM00729">
    <property type="entry name" value="Elp3"/>
    <property type="match status" value="1"/>
</dbReference>
<dbReference type="PANTHER" id="PTHR42731:SF1">
    <property type="entry name" value="RADICAL SAM DOMAIN PROTEIN"/>
    <property type="match status" value="1"/>
</dbReference>
<dbReference type="CDD" id="cd01335">
    <property type="entry name" value="Radical_SAM"/>
    <property type="match status" value="1"/>
</dbReference>
<dbReference type="Pfam" id="PF04055">
    <property type="entry name" value="Radical_SAM"/>
    <property type="match status" value="1"/>
</dbReference>
<dbReference type="SFLD" id="SFLDS00029">
    <property type="entry name" value="Radical_SAM"/>
    <property type="match status" value="1"/>
</dbReference>
<evidence type="ECO:0000259" key="1">
    <source>
        <dbReference type="PROSITE" id="PS51918"/>
    </source>
</evidence>
<dbReference type="InterPro" id="IPR023404">
    <property type="entry name" value="rSAM_horseshoe"/>
</dbReference>
<dbReference type="InterPro" id="IPR006638">
    <property type="entry name" value="Elp3/MiaA/NifB-like_rSAM"/>
</dbReference>